<dbReference type="Gene3D" id="1.10.150.130">
    <property type="match status" value="1"/>
</dbReference>
<keyword evidence="2" id="KW-0233">DNA recombination</keyword>
<dbReference type="Gene3D" id="1.10.443.10">
    <property type="entry name" value="Intergrase catalytic core"/>
    <property type="match status" value="1"/>
</dbReference>
<reference evidence="5 6" key="1">
    <citation type="submission" date="2020-04" db="EMBL/GenBank/DDBJ databases">
        <title>Perkinsus olseni comparative genomics.</title>
        <authorList>
            <person name="Bogema D.R."/>
        </authorList>
    </citation>
    <scope>NUCLEOTIDE SEQUENCE [LARGE SCALE GENOMIC DNA]</scope>
    <source>
        <strain evidence="3">00978-12</strain>
        <strain evidence="4 6">ATCC PRA-207</strain>
    </source>
</reference>
<dbReference type="Proteomes" id="UP000553632">
    <property type="component" value="Unassembled WGS sequence"/>
</dbReference>
<evidence type="ECO:0000313" key="5">
    <source>
        <dbReference type="Proteomes" id="UP000541610"/>
    </source>
</evidence>
<evidence type="ECO:0000313" key="4">
    <source>
        <dbReference type="EMBL" id="KAF4757394.1"/>
    </source>
</evidence>
<name>A0A7J6NA52_PEROL</name>
<dbReference type="InterPro" id="IPR010998">
    <property type="entry name" value="Integrase_recombinase_N"/>
</dbReference>
<dbReference type="GO" id="GO:0003677">
    <property type="term" value="F:DNA binding"/>
    <property type="evidence" value="ECO:0007669"/>
    <property type="project" value="UniProtKB-KW"/>
</dbReference>
<dbReference type="GO" id="GO:0015074">
    <property type="term" value="P:DNA integration"/>
    <property type="evidence" value="ECO:0007669"/>
    <property type="project" value="InterPro"/>
</dbReference>
<keyword evidence="6" id="KW-1185">Reference proteome</keyword>
<organism evidence="3 5">
    <name type="scientific">Perkinsus olseni</name>
    <name type="common">Perkinsus atlanticus</name>
    <dbReference type="NCBI Taxonomy" id="32597"/>
    <lineage>
        <taxon>Eukaryota</taxon>
        <taxon>Sar</taxon>
        <taxon>Alveolata</taxon>
        <taxon>Perkinsozoa</taxon>
        <taxon>Perkinsea</taxon>
        <taxon>Perkinsida</taxon>
        <taxon>Perkinsidae</taxon>
        <taxon>Perkinsus</taxon>
    </lineage>
</organism>
<evidence type="ECO:0000256" key="2">
    <source>
        <dbReference type="ARBA" id="ARBA00023172"/>
    </source>
</evidence>
<protein>
    <recommendedName>
        <fullName evidence="7">Tyr recombinase domain-containing protein</fullName>
    </recommendedName>
</protein>
<dbReference type="EMBL" id="JABANO010002699">
    <property type="protein sequence ID" value="KAF4757394.1"/>
    <property type="molecule type" value="Genomic_DNA"/>
</dbReference>
<dbReference type="SUPFAM" id="SSF56349">
    <property type="entry name" value="DNA breaking-rejoining enzymes"/>
    <property type="match status" value="1"/>
</dbReference>
<evidence type="ECO:0000313" key="3">
    <source>
        <dbReference type="EMBL" id="KAF4680377.1"/>
    </source>
</evidence>
<dbReference type="EMBL" id="JABANP010000615">
    <property type="protein sequence ID" value="KAF4680377.1"/>
    <property type="molecule type" value="Genomic_DNA"/>
</dbReference>
<dbReference type="OrthoDB" id="10484304at2759"/>
<gene>
    <name evidence="3" type="ORF">FOZ60_013611</name>
    <name evidence="4" type="ORF">FOZ63_021185</name>
</gene>
<dbReference type="InterPro" id="IPR011010">
    <property type="entry name" value="DNA_brk_join_enz"/>
</dbReference>
<keyword evidence="1" id="KW-0238">DNA-binding</keyword>
<comment type="caution">
    <text evidence="3">The sequence shown here is derived from an EMBL/GenBank/DDBJ whole genome shotgun (WGS) entry which is preliminary data.</text>
</comment>
<dbReference type="Proteomes" id="UP000541610">
    <property type="component" value="Unassembled WGS sequence"/>
</dbReference>
<proteinExistence type="predicted"/>
<dbReference type="InterPro" id="IPR013762">
    <property type="entry name" value="Integrase-like_cat_sf"/>
</dbReference>
<evidence type="ECO:0000256" key="1">
    <source>
        <dbReference type="ARBA" id="ARBA00023125"/>
    </source>
</evidence>
<dbReference type="SUPFAM" id="SSF47823">
    <property type="entry name" value="lambda integrase-like, N-terminal domain"/>
    <property type="match status" value="1"/>
</dbReference>
<sequence>MESSGRKSVPIGRTLRADLALWRTHITELRVTLLGTADGARWAGASDASLGGLGGWARVRSPADGSATILYFHASLADIPPEWSRVIFPAHRVPEPADVAALELLASCLLVCMVVPRMSCSDKLVLFSDNSSCVRALERCFSSTPRGRTITDSPQSTGAFKGPLSLRRRRIRAYPRVSAQQRLSPQASAAVRYASAVSGNSLEAFVRSGHAWSTHSQYRSALNLYSAICASNGTPPVPVGARSLVLLVSSMARARYAFSTITKYCSQLALRAAERDVGSAVARAFTLTKDQVFRVTRALDVVDVGFGDGSLVGTMALLRVSEMLNIEAQHVEPFHTVVDSALITGITLKIPRSKCDQGAKGVWRPIPCTGPQAGVDDDPVACSSRFCAAHCLLRRAASAAAPVDRLFPFAYSTFNDNLKSAMARVLDLPQAGIRLSSHTMRRSGSAICCGSDNFATPTVAEFGRWASTESLENVYLRDNADAFNRFVVGLLATWSSCGA</sequence>
<evidence type="ECO:0008006" key="7">
    <source>
        <dbReference type="Google" id="ProtNLM"/>
    </source>
</evidence>
<accession>A0A7J6NA52</accession>
<dbReference type="GO" id="GO:0006310">
    <property type="term" value="P:DNA recombination"/>
    <property type="evidence" value="ECO:0007669"/>
    <property type="project" value="UniProtKB-KW"/>
</dbReference>
<dbReference type="AlphaFoldDB" id="A0A7J6NA52"/>
<evidence type="ECO:0000313" key="6">
    <source>
        <dbReference type="Proteomes" id="UP000553632"/>
    </source>
</evidence>